<dbReference type="Pfam" id="PF04299">
    <property type="entry name" value="FMN_bind_2"/>
    <property type="match status" value="1"/>
</dbReference>
<protein>
    <submittedName>
        <fullName evidence="1">Transcriptional regulator</fullName>
    </submittedName>
</protein>
<dbReference type="InterPro" id="IPR012349">
    <property type="entry name" value="Split_barrel_FMN-bd"/>
</dbReference>
<name>A0A0N9ZHF5_9RHOB</name>
<sequence>MYRPDQTGIDDPNVLRAAMHEISFGALVTPHEGGIEISHVPWMVREEGTKTYLESHVARPNSHWTLAGAGQSVVMFQGPHAYISPSYYPSKQVHAKVVPTWGYIVAHAHGTFEAIQDGDWLNAHLSALSDRHEAGRANPWAMSDAPVAYIAALKRGIVGIRFEVSHMEGKWKVNQAKSEQDRAGTYHGLMSERSDMARDLAEALEFFPKADDQ</sequence>
<gene>
    <name evidence="1" type="ORF">IMCC12053_2507</name>
</gene>
<keyword evidence="2" id="KW-1185">Reference proteome</keyword>
<evidence type="ECO:0000313" key="2">
    <source>
        <dbReference type="Proteomes" id="UP000064920"/>
    </source>
</evidence>
<proteinExistence type="predicted"/>
<dbReference type="InterPro" id="IPR007396">
    <property type="entry name" value="TR_PAI2-type"/>
</dbReference>
<dbReference type="OrthoDB" id="9794948at2"/>
<accession>A0A0N9ZHF5</accession>
<dbReference type="Proteomes" id="UP000064920">
    <property type="component" value="Chromosome"/>
</dbReference>
<organism evidence="1 2">
    <name type="scientific">Celeribacter marinus</name>
    <dbReference type="NCBI Taxonomy" id="1397108"/>
    <lineage>
        <taxon>Bacteria</taxon>
        <taxon>Pseudomonadati</taxon>
        <taxon>Pseudomonadota</taxon>
        <taxon>Alphaproteobacteria</taxon>
        <taxon>Rhodobacterales</taxon>
        <taxon>Roseobacteraceae</taxon>
        <taxon>Celeribacter</taxon>
    </lineage>
</organism>
<dbReference type="STRING" id="1397108.IMCC12053_2507"/>
<dbReference type="PANTHER" id="PTHR35802:SF1">
    <property type="entry name" value="PROTEASE SYNTHASE AND SPORULATION PROTEIN PAI 2"/>
    <property type="match status" value="1"/>
</dbReference>
<dbReference type="PANTHER" id="PTHR35802">
    <property type="entry name" value="PROTEASE SYNTHASE AND SPORULATION PROTEIN PAI 2"/>
    <property type="match status" value="1"/>
</dbReference>
<dbReference type="SUPFAM" id="SSF50475">
    <property type="entry name" value="FMN-binding split barrel"/>
    <property type="match status" value="1"/>
</dbReference>
<evidence type="ECO:0000313" key="1">
    <source>
        <dbReference type="EMBL" id="ALI56454.1"/>
    </source>
</evidence>
<dbReference type="EMBL" id="CP012023">
    <property type="protein sequence ID" value="ALI56454.1"/>
    <property type="molecule type" value="Genomic_DNA"/>
</dbReference>
<dbReference type="Gene3D" id="2.30.110.10">
    <property type="entry name" value="Electron Transport, Fmn-binding Protein, Chain A"/>
    <property type="match status" value="1"/>
</dbReference>
<dbReference type="AlphaFoldDB" id="A0A0N9ZHF5"/>
<dbReference type="PATRIC" id="fig|1397108.4.peg.2562"/>
<reference evidence="1 2" key="1">
    <citation type="submission" date="2015-05" db="EMBL/GenBank/DDBJ databases">
        <authorList>
            <person name="Wang D.B."/>
            <person name="Wang M."/>
        </authorList>
    </citation>
    <scope>NUCLEOTIDE SEQUENCE [LARGE SCALE GENOMIC DNA]</scope>
    <source>
        <strain evidence="1 2">IMCC 12053</strain>
    </source>
</reference>
<dbReference type="RefSeq" id="WP_062219447.1">
    <property type="nucleotide sequence ID" value="NZ_CP012023.1"/>
</dbReference>
<dbReference type="KEGG" id="cmar:IMCC12053_2507"/>
<dbReference type="PIRSF" id="PIRSF010372">
    <property type="entry name" value="PaiB"/>
    <property type="match status" value="1"/>
</dbReference>